<gene>
    <name evidence="2" type="ORF">NESM_000457400</name>
</gene>
<dbReference type="GO" id="GO:0140285">
    <property type="term" value="P:endosome fission"/>
    <property type="evidence" value="ECO:0007669"/>
    <property type="project" value="TreeGrafter"/>
</dbReference>
<dbReference type="Pfam" id="PF10266">
    <property type="entry name" value="Strumpellin"/>
    <property type="match status" value="1"/>
</dbReference>
<comment type="similarity">
    <text evidence="1">Belongs to the strumpellin family.</text>
</comment>
<dbReference type="InterPro" id="IPR019393">
    <property type="entry name" value="WASH_strumpellin"/>
</dbReference>
<name>A0AAW0ENM7_9TRYP</name>
<proteinExistence type="inferred from homology"/>
<reference evidence="2 3" key="1">
    <citation type="journal article" date="2021" name="MBio">
        <title>A New Model Trypanosomatid, Novymonas esmeraldas: Genomic Perception of Its 'Candidatus Pandoraea novymonadis' Endosymbiont.</title>
        <authorList>
            <person name="Zakharova A."/>
            <person name="Saura A."/>
            <person name="Butenko A."/>
            <person name="Podesvova L."/>
            <person name="Warmusova S."/>
            <person name="Kostygov A.Y."/>
            <person name="Nenarokova A."/>
            <person name="Lukes J."/>
            <person name="Opperdoes F.R."/>
            <person name="Yurchenko V."/>
        </authorList>
    </citation>
    <scope>NUCLEOTIDE SEQUENCE [LARGE SCALE GENOMIC DNA]</scope>
    <source>
        <strain evidence="2 3">E262AT.01</strain>
    </source>
</reference>
<dbReference type="GO" id="GO:0030041">
    <property type="term" value="P:actin filament polymerization"/>
    <property type="evidence" value="ECO:0007669"/>
    <property type="project" value="TreeGrafter"/>
</dbReference>
<dbReference type="AlphaFoldDB" id="A0AAW0ENM7"/>
<keyword evidence="3" id="KW-1185">Reference proteome</keyword>
<dbReference type="Proteomes" id="UP001430356">
    <property type="component" value="Unassembled WGS sequence"/>
</dbReference>
<dbReference type="GO" id="GO:0005768">
    <property type="term" value="C:endosome"/>
    <property type="evidence" value="ECO:0007669"/>
    <property type="project" value="TreeGrafter"/>
</dbReference>
<organism evidence="2 3">
    <name type="scientific">Novymonas esmeraldas</name>
    <dbReference type="NCBI Taxonomy" id="1808958"/>
    <lineage>
        <taxon>Eukaryota</taxon>
        <taxon>Discoba</taxon>
        <taxon>Euglenozoa</taxon>
        <taxon>Kinetoplastea</taxon>
        <taxon>Metakinetoplastina</taxon>
        <taxon>Trypanosomatida</taxon>
        <taxon>Trypanosomatidae</taxon>
        <taxon>Novymonas</taxon>
    </lineage>
</organism>
<accession>A0AAW0ENM7</accession>
<evidence type="ECO:0000313" key="2">
    <source>
        <dbReference type="EMBL" id="KAK7195315.1"/>
    </source>
</evidence>
<dbReference type="GO" id="GO:0051125">
    <property type="term" value="P:regulation of actin nucleation"/>
    <property type="evidence" value="ECO:0007669"/>
    <property type="project" value="TreeGrafter"/>
</dbReference>
<dbReference type="PANTHER" id="PTHR15691:SF6">
    <property type="entry name" value="WASH COMPLEX SUBUNIT 5"/>
    <property type="match status" value="1"/>
</dbReference>
<sequence>MPQTLRSSTGGGASDEERIDFLDDDCGRNALQLAARGSATIATLLRLAAHIPVEFTAPETTPYARLLFDFSYFRQQDAKEKVIADSPELLELDKEFYDTHMELLEGFMVLFRGIFGYVTELNRYIREILDGQYVAQTLDTVLESLEGRQLLCELYHLYGVMLLLLDHKIGGTVRERLIVSYVRYRGAGEAHTVEVAELCRSTGPDVLGDVRSAGGAGQCHVSSLFERVPVQKGVVGRLLSCIRSDDIYRMSSHYPNPEHRSAAMALQGGLAFVLLFFCGDVLAQQVPVMKELVEKHFADTWVVHYYAGYTAELAVAWAPFSAARLALQRTFEEQSSAYRLQRMRSALTQSITRVQAVLAEGVLTESYVLDNIHASLVPMITEANVVLRWFILQGVCSIGASSPAGSGGRGAVDRGVTQRSLAAAAGRAVCESFETDELLTLLLATAQLEDHVQSRFAVLLREKPVRWASARRRAESRVRKLSHYFSEENQLDASVRDAELEQWFAEVGARIGGLYLKGRSGGATRRKVQRLVAALENIQEFDQVNQQLQVLQYVRETCADLHLMLHYMNAERRVLGRLSIVTDFSYAWELLSARRYLVRELQARIQHQPLVAAQMRALFAKTSSLLHLPCTRIDEGIAMSAASALGVDARLERALQSTSAFYSDEVVSFLRNVLQVIPTSIFEVLHKVISLLTQTLRECPSKLPRSGWKEFSQLATRESLSAYTADIARYAAGLLAMQETVVGVVRVNPHQLLEDGIRKELVECITRELHSGIWFDSSQTLDVLRLDSQLVELRARLRGVRSSFEYIQDFVNVHGLRIWMEEFRRIMRFTLQMECNAFWPRKVYPWSSPYQSASITIPYFAPAQPKAAYSFLGHLVQHLFALTDPRESVYLAAYGGWYTRRRLCESVGPRLFSRIAEALDCIGLVCLEDLLSYIATKDMQTLVQRFAESAVLLDALQRGGAQEVWARCMPTAATPEKEQFMKDYDQLATVLETSGAAQDASRFLSRIGRIALMRQLIAQQLRADSKRDSTMLAACVHTVNAAAIATLENHIGSNPCEARADGAATPCAEVPEGLVHGMAPLLRAVGLTDPFATVYDAADEGGGGGPSASVDGVPGGRGAAEVPAKLPLQLFVLPLCVVVLLNVQYCTHSVRFDSCIPAQKNDDVDPTAFAAGVACVLQQFPIEATRLLVQLLSQVVRVSIVARSPDSKVRGREPTAPLVCRVAAALPAWMEVLHGYLPRSPEVDWVRALPPGMLYRCERAS</sequence>
<dbReference type="GO" id="GO:0007032">
    <property type="term" value="P:endosome organization"/>
    <property type="evidence" value="ECO:0007669"/>
    <property type="project" value="TreeGrafter"/>
</dbReference>
<dbReference type="GO" id="GO:0071203">
    <property type="term" value="C:WASH complex"/>
    <property type="evidence" value="ECO:0007669"/>
    <property type="project" value="InterPro"/>
</dbReference>
<dbReference type="PANTHER" id="PTHR15691">
    <property type="entry name" value="WASH COMPLEX SUBUNIT 5"/>
    <property type="match status" value="1"/>
</dbReference>
<dbReference type="EMBL" id="JAECZO010000051">
    <property type="protein sequence ID" value="KAK7195315.1"/>
    <property type="molecule type" value="Genomic_DNA"/>
</dbReference>
<protein>
    <submittedName>
        <fullName evidence="2">Hereditary spastic paraplegia protein strumpellin</fullName>
    </submittedName>
</protein>
<evidence type="ECO:0000256" key="1">
    <source>
        <dbReference type="ARBA" id="ARBA00006224"/>
    </source>
</evidence>
<evidence type="ECO:0000313" key="3">
    <source>
        <dbReference type="Proteomes" id="UP001430356"/>
    </source>
</evidence>
<comment type="caution">
    <text evidence="2">The sequence shown here is derived from an EMBL/GenBank/DDBJ whole genome shotgun (WGS) entry which is preliminary data.</text>
</comment>